<comment type="caution">
    <text evidence="1">The sequence shown here is derived from an EMBL/GenBank/DDBJ whole genome shotgun (WGS) entry which is preliminary data.</text>
</comment>
<evidence type="ECO:0000313" key="1">
    <source>
        <dbReference type="EMBL" id="MBC9982986.1"/>
    </source>
</evidence>
<dbReference type="Proteomes" id="UP000639516">
    <property type="component" value="Unassembled WGS sequence"/>
</dbReference>
<evidence type="ECO:0000313" key="2">
    <source>
        <dbReference type="Proteomes" id="UP000639516"/>
    </source>
</evidence>
<keyword evidence="2" id="KW-1185">Reference proteome</keyword>
<accession>A0ABR7UHB4</accession>
<organism evidence="1 2">
    <name type="scientific">Bradyrhizobium campsiandrae</name>
    <dbReference type="NCBI Taxonomy" id="1729892"/>
    <lineage>
        <taxon>Bacteria</taxon>
        <taxon>Pseudomonadati</taxon>
        <taxon>Pseudomonadota</taxon>
        <taxon>Alphaproteobacteria</taxon>
        <taxon>Hyphomicrobiales</taxon>
        <taxon>Nitrobacteraceae</taxon>
        <taxon>Bradyrhizobium</taxon>
    </lineage>
</organism>
<dbReference type="RefSeq" id="WP_188101223.1">
    <property type="nucleotide sequence ID" value="NZ_JAANIH010000020.1"/>
</dbReference>
<sequence>MSKVVPFNQRSAPAAAVAMERLRGISIEIETLLSRVQIESLTPSEMARILRVFDTANACVRIVLSDFSKEPAVHQLIEQSHGIKALIEAARKRIDGLSVASSQVRPA</sequence>
<protein>
    <submittedName>
        <fullName evidence="1">Uncharacterized protein</fullName>
    </submittedName>
</protein>
<gene>
    <name evidence="1" type="ORF">HA482_32775</name>
</gene>
<reference evidence="1 2" key="1">
    <citation type="journal article" date="2020" name="Arch. Microbiol.">
        <title>Bradyrhizobium campsiandrae sp. nov., a nitrogen-fixing bacterial strain isolated from a native leguminous tree from the Amazon adapted to flooded conditions.</title>
        <authorList>
            <person name="Cabral Michel D."/>
            <person name="Martins da Costa E."/>
            <person name="Azarias Guimaraes A."/>
            <person name="Soares de Carvalho T."/>
            <person name="Santos de Castro Caputo P."/>
            <person name="Willems A."/>
            <person name="de Souza Moreira F.M."/>
        </authorList>
    </citation>
    <scope>NUCLEOTIDE SEQUENCE [LARGE SCALE GENOMIC DNA]</scope>
    <source>
        <strain evidence="2">INPA 384B</strain>
    </source>
</reference>
<name>A0ABR7UHB4_9BRAD</name>
<proteinExistence type="predicted"/>
<dbReference type="EMBL" id="JAATTO010000059">
    <property type="protein sequence ID" value="MBC9982986.1"/>
    <property type="molecule type" value="Genomic_DNA"/>
</dbReference>